<protein>
    <submittedName>
        <fullName evidence="1">Uncharacterized protein</fullName>
    </submittedName>
</protein>
<dbReference type="EMBL" id="AFRT01001898">
    <property type="protein sequence ID" value="ELU39146.1"/>
    <property type="molecule type" value="Genomic_DNA"/>
</dbReference>
<accession>L8WLU6</accession>
<dbReference type="HOGENOM" id="CLU_2211754_0_0_1"/>
<organism evidence="1 2">
    <name type="scientific">Thanatephorus cucumeris (strain AG1-IA)</name>
    <name type="common">Rice sheath blight fungus</name>
    <name type="synonym">Rhizoctonia solani</name>
    <dbReference type="NCBI Taxonomy" id="983506"/>
    <lineage>
        <taxon>Eukaryota</taxon>
        <taxon>Fungi</taxon>
        <taxon>Dikarya</taxon>
        <taxon>Basidiomycota</taxon>
        <taxon>Agaricomycotina</taxon>
        <taxon>Agaricomycetes</taxon>
        <taxon>Cantharellales</taxon>
        <taxon>Ceratobasidiaceae</taxon>
        <taxon>Rhizoctonia</taxon>
        <taxon>Rhizoctonia solani AG-1</taxon>
    </lineage>
</organism>
<evidence type="ECO:0000313" key="1">
    <source>
        <dbReference type="EMBL" id="ELU39146.1"/>
    </source>
</evidence>
<dbReference type="AlphaFoldDB" id="L8WLU6"/>
<gene>
    <name evidence="1" type="ORF">AG1IA_06834</name>
</gene>
<keyword evidence="2" id="KW-1185">Reference proteome</keyword>
<sequence>MHCTRLTTRLRAAHTDANTIDSEFRQGSMLFDVRSEIERKVSIETCKNHKDSDTINGAREEAGNEHTFREDSQIFNSLRWHYALKEGRQCCLRQNHIVRGNFQCPVE</sequence>
<reference evidence="1 2" key="1">
    <citation type="journal article" date="2013" name="Nat. Commun.">
        <title>The evolution and pathogenic mechanisms of the rice sheath blight pathogen.</title>
        <authorList>
            <person name="Zheng A."/>
            <person name="Lin R."/>
            <person name="Xu L."/>
            <person name="Qin P."/>
            <person name="Tang C."/>
            <person name="Ai P."/>
            <person name="Zhang D."/>
            <person name="Liu Y."/>
            <person name="Sun Z."/>
            <person name="Feng H."/>
            <person name="Wang Y."/>
            <person name="Chen Y."/>
            <person name="Liang X."/>
            <person name="Fu R."/>
            <person name="Li Q."/>
            <person name="Zhang J."/>
            <person name="Yu X."/>
            <person name="Xie Z."/>
            <person name="Ding L."/>
            <person name="Guan P."/>
            <person name="Tang J."/>
            <person name="Liang Y."/>
            <person name="Wang S."/>
            <person name="Deng Q."/>
            <person name="Li S."/>
            <person name="Zhu J."/>
            <person name="Wang L."/>
            <person name="Liu H."/>
            <person name="Li P."/>
        </authorList>
    </citation>
    <scope>NUCLEOTIDE SEQUENCE [LARGE SCALE GENOMIC DNA]</scope>
    <source>
        <strain evidence="2">AG-1 IA</strain>
    </source>
</reference>
<comment type="caution">
    <text evidence="1">The sequence shown here is derived from an EMBL/GenBank/DDBJ whole genome shotgun (WGS) entry which is preliminary data.</text>
</comment>
<proteinExistence type="predicted"/>
<name>L8WLU6_THACA</name>
<evidence type="ECO:0000313" key="2">
    <source>
        <dbReference type="Proteomes" id="UP000011668"/>
    </source>
</evidence>
<dbReference type="Proteomes" id="UP000011668">
    <property type="component" value="Unassembled WGS sequence"/>
</dbReference>